<protein>
    <recommendedName>
        <fullName evidence="4">NTF2-like protein</fullName>
    </recommendedName>
</protein>
<accession>A0A6A6RJF9</accession>
<feature type="compositionally biased region" description="Polar residues" evidence="1">
    <location>
        <begin position="208"/>
        <end position="223"/>
    </location>
</feature>
<name>A0A6A6RJF9_9PLEO</name>
<dbReference type="EMBL" id="MU006808">
    <property type="protein sequence ID" value="KAF2635295.1"/>
    <property type="molecule type" value="Genomic_DNA"/>
</dbReference>
<sequence length="539" mass="59114">MSLSAYKAFLAAPSPTALADSASLHYVTTLTSLNDAAAIMKHFTVLERILKTKEQKVIGVVDGGDALALDVETTIEFVNGGGAYLPGMDDNFLADRIATFPVLHIVHFDSEGKIAQIRLQWDQGSLLKQVEVMGARARNWPVRDGKDQLRLIATSSAKYTQDKPANGSAGRGADEVSIVERSSRKPNKNAMNDPYASLDLFQPRDVNQDVSPSRQPAPRTQSAKPPPRDLNELFVGEESGPAPAVTESPSKHGIPVKAGGGKNYKGNRLFGDEEEEAAPTAMSTRKTNSKKYEHFEFGDGEDTPKVRAARPANAKPQHQANWDFEDFVTPEKTKSKVLSQNVRHFGWSDDEEEASPVRRPVVHKERPNLQANFEFEDDGTPDGQRKPAPLKGGLGNKGMGLYTDHVLGDNEEDDADVAKGDNKRAINDVTTRIKGDHRNKDFGSSWEMNDASPAHDKTTFKQAAPQIKKKATTTNWSHYENKPEGRGINIAGNGMGARKGQQFSLYEDEPEIVKKENQSIKSMGNGMGGRKGTGFDWDF</sequence>
<dbReference type="AlphaFoldDB" id="A0A6A6RJF9"/>
<feature type="region of interest" description="Disordered" evidence="1">
    <location>
        <begin position="373"/>
        <end position="397"/>
    </location>
</feature>
<organism evidence="2 3">
    <name type="scientific">Massarina eburnea CBS 473.64</name>
    <dbReference type="NCBI Taxonomy" id="1395130"/>
    <lineage>
        <taxon>Eukaryota</taxon>
        <taxon>Fungi</taxon>
        <taxon>Dikarya</taxon>
        <taxon>Ascomycota</taxon>
        <taxon>Pezizomycotina</taxon>
        <taxon>Dothideomycetes</taxon>
        <taxon>Pleosporomycetidae</taxon>
        <taxon>Pleosporales</taxon>
        <taxon>Massarineae</taxon>
        <taxon>Massarinaceae</taxon>
        <taxon>Massarina</taxon>
    </lineage>
</organism>
<keyword evidence="3" id="KW-1185">Reference proteome</keyword>
<evidence type="ECO:0000313" key="3">
    <source>
        <dbReference type="Proteomes" id="UP000799753"/>
    </source>
</evidence>
<gene>
    <name evidence="2" type="ORF">P280DRAFT_553820</name>
</gene>
<dbReference type="InterPro" id="IPR032710">
    <property type="entry name" value="NTF2-like_dom_sf"/>
</dbReference>
<feature type="compositionally biased region" description="Basic and acidic residues" evidence="1">
    <location>
        <begin position="290"/>
        <end position="305"/>
    </location>
</feature>
<evidence type="ECO:0000256" key="1">
    <source>
        <dbReference type="SAM" id="MobiDB-lite"/>
    </source>
</evidence>
<evidence type="ECO:0000313" key="2">
    <source>
        <dbReference type="EMBL" id="KAF2635295.1"/>
    </source>
</evidence>
<dbReference type="Proteomes" id="UP000799753">
    <property type="component" value="Unassembled WGS sequence"/>
</dbReference>
<dbReference type="OrthoDB" id="1162399at2759"/>
<proteinExistence type="predicted"/>
<feature type="region of interest" description="Disordered" evidence="1">
    <location>
        <begin position="155"/>
        <end position="318"/>
    </location>
</feature>
<feature type="region of interest" description="Disordered" evidence="1">
    <location>
        <begin position="518"/>
        <end position="539"/>
    </location>
</feature>
<reference evidence="2" key="1">
    <citation type="journal article" date="2020" name="Stud. Mycol.">
        <title>101 Dothideomycetes genomes: a test case for predicting lifestyles and emergence of pathogens.</title>
        <authorList>
            <person name="Haridas S."/>
            <person name="Albert R."/>
            <person name="Binder M."/>
            <person name="Bloem J."/>
            <person name="Labutti K."/>
            <person name="Salamov A."/>
            <person name="Andreopoulos B."/>
            <person name="Baker S."/>
            <person name="Barry K."/>
            <person name="Bills G."/>
            <person name="Bluhm B."/>
            <person name="Cannon C."/>
            <person name="Castanera R."/>
            <person name="Culley D."/>
            <person name="Daum C."/>
            <person name="Ezra D."/>
            <person name="Gonzalez J."/>
            <person name="Henrissat B."/>
            <person name="Kuo A."/>
            <person name="Liang C."/>
            <person name="Lipzen A."/>
            <person name="Lutzoni F."/>
            <person name="Magnuson J."/>
            <person name="Mondo S."/>
            <person name="Nolan M."/>
            <person name="Ohm R."/>
            <person name="Pangilinan J."/>
            <person name="Park H.-J."/>
            <person name="Ramirez L."/>
            <person name="Alfaro M."/>
            <person name="Sun H."/>
            <person name="Tritt A."/>
            <person name="Yoshinaga Y."/>
            <person name="Zwiers L.-H."/>
            <person name="Turgeon B."/>
            <person name="Goodwin S."/>
            <person name="Spatafora J."/>
            <person name="Crous P."/>
            <person name="Grigoriev I."/>
        </authorList>
    </citation>
    <scope>NUCLEOTIDE SEQUENCE</scope>
    <source>
        <strain evidence="2">CBS 473.64</strain>
    </source>
</reference>
<evidence type="ECO:0008006" key="4">
    <source>
        <dbReference type="Google" id="ProtNLM"/>
    </source>
</evidence>
<dbReference type="SUPFAM" id="SSF54427">
    <property type="entry name" value="NTF2-like"/>
    <property type="match status" value="1"/>
</dbReference>